<dbReference type="InterPro" id="IPR003778">
    <property type="entry name" value="CT_A_B"/>
</dbReference>
<keyword evidence="6" id="KW-1185">Reference proteome</keyword>
<dbReference type="SUPFAM" id="SSF50891">
    <property type="entry name" value="Cyclophilin-like"/>
    <property type="match status" value="1"/>
</dbReference>
<evidence type="ECO:0000313" key="6">
    <source>
        <dbReference type="Proteomes" id="UP000318937"/>
    </source>
</evidence>
<comment type="caution">
    <text evidence="5">The sequence shown here is derived from an EMBL/GenBank/DDBJ whole genome shotgun (WGS) entry which is preliminary data.</text>
</comment>
<evidence type="ECO:0000256" key="2">
    <source>
        <dbReference type="ARBA" id="ARBA00022801"/>
    </source>
</evidence>
<protein>
    <submittedName>
        <fullName evidence="5">Biotin-dependent carboxyltransferase family protein</fullName>
    </submittedName>
</protein>
<dbReference type="NCBIfam" id="TIGR00724">
    <property type="entry name" value="urea_amlyse_rel"/>
    <property type="match status" value="1"/>
</dbReference>
<dbReference type="PANTHER" id="PTHR43309">
    <property type="entry name" value="5-OXOPROLINASE SUBUNIT C"/>
    <property type="match status" value="1"/>
</dbReference>
<dbReference type="Pfam" id="PF02626">
    <property type="entry name" value="CT_A_B"/>
    <property type="match status" value="1"/>
</dbReference>
<gene>
    <name evidence="5" type="ORF">FG383_17475</name>
</gene>
<dbReference type="OrthoDB" id="9782422at2"/>
<evidence type="ECO:0000256" key="3">
    <source>
        <dbReference type="ARBA" id="ARBA00022840"/>
    </source>
</evidence>
<proteinExistence type="predicted"/>
<dbReference type="GO" id="GO:0016787">
    <property type="term" value="F:hydrolase activity"/>
    <property type="evidence" value="ECO:0007669"/>
    <property type="project" value="UniProtKB-KW"/>
</dbReference>
<dbReference type="AlphaFoldDB" id="A0A544SRH1"/>
<dbReference type="InterPro" id="IPR052708">
    <property type="entry name" value="PxpC"/>
</dbReference>
<dbReference type="Proteomes" id="UP000318937">
    <property type="component" value="Unassembled WGS sequence"/>
</dbReference>
<dbReference type="PANTHER" id="PTHR43309:SF5">
    <property type="entry name" value="5-OXOPROLINASE SUBUNIT C"/>
    <property type="match status" value="1"/>
</dbReference>
<evidence type="ECO:0000313" key="5">
    <source>
        <dbReference type="EMBL" id="TQR07781.1"/>
    </source>
</evidence>
<sequence length="325" mass="36029">MSVKVLHAGLLTTIQDTGRFGSQKYGVIVSGAMDSYSSRLANILVGNNEHEATFEITLYGTTLEFNEDTLMAITGGDFQATLDGVIVPLWRPIVVKKESILKFNSAIKGSRAYIAFAGGIDTPLTLGSKSTYLRANIGGFKGRAIQKGDIIPIGKTDKELIRRLEKNDINWSINFNELICFKQDMVIRMLKGTEFDRFDKVNKQTLLQNAYTLTVQSDRMGYRLDGPPISMAEKFELLSEGVTFGTIQIPPNGQPIILMADRQTTGGYPKIGQVITADLPSLAQLQPTAQIRFKEVTLEEAETIFVENELAINNIKTGIHYKLFH</sequence>
<feature type="domain" description="Carboxyltransferase" evidence="4">
    <location>
        <begin position="24"/>
        <end position="311"/>
    </location>
</feature>
<keyword evidence="1" id="KW-0547">Nucleotide-binding</keyword>
<dbReference type="SMART" id="SM00797">
    <property type="entry name" value="AHS2"/>
    <property type="match status" value="1"/>
</dbReference>
<reference evidence="5 6" key="1">
    <citation type="submission" date="2019-05" db="EMBL/GenBank/DDBJ databases">
        <title>Psychrobacillus vulpis sp. nov., a new species isolated from feces of a red fox that inhabits in The Tablas de Daimiel Natural Park, Albacete, Spain.</title>
        <authorList>
            <person name="Rodriguez M."/>
            <person name="Reina J.C."/>
            <person name="Bejar V."/>
            <person name="Llamas I."/>
        </authorList>
    </citation>
    <scope>NUCLEOTIDE SEQUENCE [LARGE SCALE GENOMIC DNA]</scope>
    <source>
        <strain evidence="5 6">NHI-2</strain>
    </source>
</reference>
<dbReference type="RefSeq" id="WP_142608686.1">
    <property type="nucleotide sequence ID" value="NZ_VDGG01000050.1"/>
</dbReference>
<keyword evidence="5" id="KW-0808">Transferase</keyword>
<evidence type="ECO:0000259" key="4">
    <source>
        <dbReference type="SMART" id="SM00797"/>
    </source>
</evidence>
<dbReference type="GO" id="GO:0016740">
    <property type="term" value="F:transferase activity"/>
    <property type="evidence" value="ECO:0007669"/>
    <property type="project" value="UniProtKB-KW"/>
</dbReference>
<accession>A0A544SRH1</accession>
<dbReference type="InterPro" id="IPR029000">
    <property type="entry name" value="Cyclophilin-like_dom_sf"/>
</dbReference>
<organism evidence="5 6">
    <name type="scientific">Psychrobacillus soli</name>
    <dbReference type="NCBI Taxonomy" id="1543965"/>
    <lineage>
        <taxon>Bacteria</taxon>
        <taxon>Bacillati</taxon>
        <taxon>Bacillota</taxon>
        <taxon>Bacilli</taxon>
        <taxon>Bacillales</taxon>
        <taxon>Bacillaceae</taxon>
        <taxon>Psychrobacillus</taxon>
    </lineage>
</organism>
<keyword evidence="2" id="KW-0378">Hydrolase</keyword>
<keyword evidence="3" id="KW-0067">ATP-binding</keyword>
<dbReference type="GO" id="GO:0005524">
    <property type="term" value="F:ATP binding"/>
    <property type="evidence" value="ECO:0007669"/>
    <property type="project" value="UniProtKB-KW"/>
</dbReference>
<dbReference type="Gene3D" id="2.40.100.10">
    <property type="entry name" value="Cyclophilin-like"/>
    <property type="match status" value="1"/>
</dbReference>
<name>A0A544SRH1_9BACI</name>
<evidence type="ECO:0000256" key="1">
    <source>
        <dbReference type="ARBA" id="ARBA00022741"/>
    </source>
</evidence>
<dbReference type="EMBL" id="VDGG01000050">
    <property type="protein sequence ID" value="TQR07781.1"/>
    <property type="molecule type" value="Genomic_DNA"/>
</dbReference>